<dbReference type="OrthoDB" id="823362at2"/>
<evidence type="ECO:0000313" key="2">
    <source>
        <dbReference type="Proteomes" id="UP000198657"/>
    </source>
</evidence>
<protein>
    <submittedName>
        <fullName evidence="1">Uncharacterized protein</fullName>
    </submittedName>
</protein>
<proteinExistence type="predicted"/>
<evidence type="ECO:0000313" key="1">
    <source>
        <dbReference type="EMBL" id="SEO25828.1"/>
    </source>
</evidence>
<reference evidence="2" key="1">
    <citation type="submission" date="2016-10" db="EMBL/GenBank/DDBJ databases">
        <authorList>
            <person name="Varghese N."/>
            <person name="Submissions S."/>
        </authorList>
    </citation>
    <scope>NUCLEOTIDE SEQUENCE [LARGE SCALE GENOMIC DNA]</scope>
    <source>
        <strain evidence="2">CGMCC 1.8704</strain>
    </source>
</reference>
<dbReference type="AlphaFoldDB" id="A0A1H8N8L1"/>
<sequence length="159" mass="18741">MKKWILILFIIFGLKSNAQNSIPRFVKLKLTEIKSIETEFNWHNENILVINFITPINFSDSDYEKNITQTIDYWSEFYKNVDLKNAKKKFVYSDCVGRNQMSKNNTIHIDKNEIIRNIFFPKDKTCSAIVILNKNGDFKILTGKYNQQEITDSISEMKN</sequence>
<accession>A0A1H8N8L1</accession>
<name>A0A1H8N8L1_9FLAO</name>
<dbReference type="RefSeq" id="WP_091171071.1">
    <property type="nucleotide sequence ID" value="NZ_CBCSFM010000011.1"/>
</dbReference>
<gene>
    <name evidence="1" type="ORF">SAMN04487942_2260</name>
</gene>
<organism evidence="1 2">
    <name type="scientific">Flavobacterium sinopsychrotolerans</name>
    <dbReference type="NCBI Taxonomy" id="604089"/>
    <lineage>
        <taxon>Bacteria</taxon>
        <taxon>Pseudomonadati</taxon>
        <taxon>Bacteroidota</taxon>
        <taxon>Flavobacteriia</taxon>
        <taxon>Flavobacteriales</taxon>
        <taxon>Flavobacteriaceae</taxon>
        <taxon>Flavobacterium</taxon>
    </lineage>
</organism>
<dbReference type="Proteomes" id="UP000198657">
    <property type="component" value="Unassembled WGS sequence"/>
</dbReference>
<keyword evidence="2" id="KW-1185">Reference proteome</keyword>
<dbReference type="EMBL" id="FODN01000004">
    <property type="protein sequence ID" value="SEO25828.1"/>
    <property type="molecule type" value="Genomic_DNA"/>
</dbReference>